<dbReference type="OrthoDB" id="9773828at2"/>
<dbReference type="GO" id="GO:0005829">
    <property type="term" value="C:cytosol"/>
    <property type="evidence" value="ECO:0007669"/>
    <property type="project" value="UniProtKB-ARBA"/>
</dbReference>
<dbReference type="InterPro" id="IPR036812">
    <property type="entry name" value="NAD(P)_OxRdtase_dom_sf"/>
</dbReference>
<accession>A0A6B8RHK6</accession>
<sequence>MKYYLLGKSGLRVSELSLGTMTFGTEAGWGTDMNEAQKILDLYTDRGGNFVDTANVYMNGSSEKMLGNLLADKRNQIVLSTKYTMNAHPGDPNGGGNHRKSMVRSVEESLKRLKTDYIDLLYMHIWDDTTPVEEILRTMDDLVRSGKVLYVGISDTPAWQVARMQAIADLRGWSPLVALQIEYSLIERTSERELIPMANDMGLGVVPWSPLGSGLLSGKYTREDFQYSVDSAEIKGTKKAGIITQGKFTERNMTIVEEVNQIASEINKLPAQVALAWLLSKKTVTSITLGVRSVEQLENNLGSLEVNLSSDQIKRLDEASRIDLGFPHETLANPVNKKYITGGIEVLRR</sequence>
<feature type="domain" description="NADP-dependent oxidoreductase" evidence="2">
    <location>
        <begin position="15"/>
        <end position="320"/>
    </location>
</feature>
<reference evidence="4" key="1">
    <citation type="submission" date="2018-11" db="EMBL/GenBank/DDBJ databases">
        <title>Complete genome sequence of Paenibacillus sp. ML311-T8.</title>
        <authorList>
            <person name="Nam Y.-D."/>
            <person name="Kang J."/>
            <person name="Chung W.-H."/>
            <person name="Park Y.S."/>
        </authorList>
    </citation>
    <scope>NUCLEOTIDE SEQUENCE [LARGE SCALE GENOMIC DNA]</scope>
    <source>
        <strain evidence="4">ML311-T8</strain>
    </source>
</reference>
<dbReference type="InterPro" id="IPR050523">
    <property type="entry name" value="AKR_Detox_Biosynth"/>
</dbReference>
<dbReference type="RefSeq" id="WP_155700100.1">
    <property type="nucleotide sequence ID" value="NZ_CP034235.1"/>
</dbReference>
<dbReference type="InterPro" id="IPR023210">
    <property type="entry name" value="NADP_OxRdtase_dom"/>
</dbReference>
<evidence type="ECO:0000313" key="3">
    <source>
        <dbReference type="EMBL" id="QGQ95085.1"/>
    </source>
</evidence>
<name>A0A6B8RHK6_9BACL</name>
<gene>
    <name evidence="3" type="ORF">EHS13_09415</name>
</gene>
<dbReference type="CDD" id="cd19080">
    <property type="entry name" value="AKR_AKR9A_9B"/>
    <property type="match status" value="1"/>
</dbReference>
<keyword evidence="4" id="KW-1185">Reference proteome</keyword>
<dbReference type="SUPFAM" id="SSF51430">
    <property type="entry name" value="NAD(P)-linked oxidoreductase"/>
    <property type="match status" value="1"/>
</dbReference>
<keyword evidence="1" id="KW-0560">Oxidoreductase</keyword>
<dbReference type="EMBL" id="CP034235">
    <property type="protein sequence ID" value="QGQ95085.1"/>
    <property type="molecule type" value="Genomic_DNA"/>
</dbReference>
<dbReference type="KEGG" id="ppsc:EHS13_09415"/>
<dbReference type="Gene3D" id="3.20.20.100">
    <property type="entry name" value="NADP-dependent oxidoreductase domain"/>
    <property type="match status" value="1"/>
</dbReference>
<evidence type="ECO:0000259" key="2">
    <source>
        <dbReference type="Pfam" id="PF00248"/>
    </source>
</evidence>
<dbReference type="GO" id="GO:0016491">
    <property type="term" value="F:oxidoreductase activity"/>
    <property type="evidence" value="ECO:0007669"/>
    <property type="project" value="UniProtKB-KW"/>
</dbReference>
<dbReference type="Pfam" id="PF00248">
    <property type="entry name" value="Aldo_ket_red"/>
    <property type="match status" value="1"/>
</dbReference>
<dbReference type="PANTHER" id="PTHR43364:SF4">
    <property type="entry name" value="NAD(P)-LINKED OXIDOREDUCTASE SUPERFAMILY PROTEIN"/>
    <property type="match status" value="1"/>
</dbReference>
<evidence type="ECO:0000313" key="4">
    <source>
        <dbReference type="Proteomes" id="UP000426246"/>
    </source>
</evidence>
<protein>
    <submittedName>
        <fullName evidence="3">Aldo/keto reductase</fullName>
    </submittedName>
</protein>
<dbReference type="FunFam" id="3.20.20.100:FF:000004">
    <property type="entry name" value="Oxidoreductase, aldo/keto reductase"/>
    <property type="match status" value="1"/>
</dbReference>
<dbReference type="Proteomes" id="UP000426246">
    <property type="component" value="Chromosome"/>
</dbReference>
<dbReference type="AlphaFoldDB" id="A0A6B8RHK6"/>
<evidence type="ECO:0000256" key="1">
    <source>
        <dbReference type="ARBA" id="ARBA00023002"/>
    </source>
</evidence>
<proteinExistence type="predicted"/>
<dbReference type="PANTHER" id="PTHR43364">
    <property type="entry name" value="NADH-SPECIFIC METHYLGLYOXAL REDUCTASE-RELATED"/>
    <property type="match status" value="1"/>
</dbReference>
<organism evidence="3 4">
    <name type="scientific">Paenibacillus psychroresistens</name>
    <dbReference type="NCBI Taxonomy" id="1778678"/>
    <lineage>
        <taxon>Bacteria</taxon>
        <taxon>Bacillati</taxon>
        <taxon>Bacillota</taxon>
        <taxon>Bacilli</taxon>
        <taxon>Bacillales</taxon>
        <taxon>Paenibacillaceae</taxon>
        <taxon>Paenibacillus</taxon>
    </lineage>
</organism>